<sequence length="112" mass="12613">MKAGSSGTPKVREEPDDGVAGKWIREHQDDARVLLITDRTELDEQIEGVFNGINEQIYRTSSGADLIDTLNKSQQWLICSLVHKFRGGDDDKDLDEARETSFGTERQDNQGF</sequence>
<protein>
    <submittedName>
        <fullName evidence="3">Type I restriction-modification system restriction subunit domain protein</fullName>
        <ecNumber evidence="3">3.1.21.3</ecNumber>
    </submittedName>
</protein>
<keyword evidence="3" id="KW-0378">Hydrolase</keyword>
<dbReference type="Proteomes" id="UP000020681">
    <property type="component" value="Unassembled WGS sequence"/>
</dbReference>
<reference evidence="3 4" key="1">
    <citation type="submission" date="2014-01" db="EMBL/GenBank/DDBJ databases">
        <authorList>
            <person name="Dobos K."/>
            <person name="Lenaerts A."/>
            <person name="Ordway D."/>
            <person name="DeGroote M.A."/>
            <person name="Parker T."/>
            <person name="Sizemore C."/>
            <person name="Tallon L.J."/>
            <person name="Sadzewicz L.K."/>
            <person name="Sengamalay N."/>
            <person name="Fraser C.M."/>
            <person name="Hine E."/>
            <person name="Shefchek K.A."/>
            <person name="Das S.P."/>
            <person name="Tettelin H."/>
        </authorList>
    </citation>
    <scope>NUCLEOTIDE SEQUENCE [LARGE SCALE GENOMIC DNA]</scope>
    <source>
        <strain evidence="3 4">Harvey</strain>
    </source>
</reference>
<dbReference type="GO" id="GO:0009035">
    <property type="term" value="F:type I site-specific deoxyribonuclease activity"/>
    <property type="evidence" value="ECO:0007669"/>
    <property type="project" value="UniProtKB-EC"/>
</dbReference>
<feature type="region of interest" description="Disordered" evidence="1">
    <location>
        <begin position="1"/>
        <end position="22"/>
    </location>
</feature>
<comment type="caution">
    <text evidence="3">The sequence shown here is derived from an EMBL/GenBank/DDBJ whole genome shotgun (WGS) entry which is preliminary data.</text>
</comment>
<dbReference type="Gene3D" id="3.40.50.300">
    <property type="entry name" value="P-loop containing nucleotide triphosphate hydrolases"/>
    <property type="match status" value="1"/>
</dbReference>
<dbReference type="Pfam" id="PF18766">
    <property type="entry name" value="SWI2_SNF2"/>
    <property type="match status" value="1"/>
</dbReference>
<evidence type="ECO:0000313" key="4">
    <source>
        <dbReference type="Proteomes" id="UP000020681"/>
    </source>
</evidence>
<dbReference type="EC" id="3.1.21.3" evidence="3"/>
<dbReference type="InterPro" id="IPR040980">
    <property type="entry name" value="SWI2_SNF2"/>
</dbReference>
<evidence type="ECO:0000259" key="2">
    <source>
        <dbReference type="Pfam" id="PF18766"/>
    </source>
</evidence>
<evidence type="ECO:0000256" key="1">
    <source>
        <dbReference type="SAM" id="MobiDB-lite"/>
    </source>
</evidence>
<keyword evidence="4" id="KW-1185">Reference proteome</keyword>
<accession>A0ABN0R9L8</accession>
<proteinExistence type="predicted"/>
<dbReference type="InterPro" id="IPR027417">
    <property type="entry name" value="P-loop_NTPase"/>
</dbReference>
<gene>
    <name evidence="3" type="ORF">I551_8888</name>
</gene>
<name>A0ABN0R9L8_MYCUL</name>
<dbReference type="EMBL" id="JAOL01000036">
    <property type="protein sequence ID" value="EUA93867.1"/>
    <property type="molecule type" value="Genomic_DNA"/>
</dbReference>
<feature type="domain" description="SWI2/SNF2 ATPase" evidence="2">
    <location>
        <begin position="21"/>
        <end position="94"/>
    </location>
</feature>
<feature type="region of interest" description="Disordered" evidence="1">
    <location>
        <begin position="87"/>
        <end position="112"/>
    </location>
</feature>
<feature type="compositionally biased region" description="Basic and acidic residues" evidence="1">
    <location>
        <begin position="95"/>
        <end position="112"/>
    </location>
</feature>
<evidence type="ECO:0000313" key="3">
    <source>
        <dbReference type="EMBL" id="EUA93867.1"/>
    </source>
</evidence>
<organism evidence="3 4">
    <name type="scientific">Mycobacterium ulcerans str. Harvey</name>
    <dbReference type="NCBI Taxonomy" id="1299332"/>
    <lineage>
        <taxon>Bacteria</taxon>
        <taxon>Bacillati</taxon>
        <taxon>Actinomycetota</taxon>
        <taxon>Actinomycetes</taxon>
        <taxon>Mycobacteriales</taxon>
        <taxon>Mycobacteriaceae</taxon>
        <taxon>Mycobacterium</taxon>
        <taxon>Mycobacterium ulcerans group</taxon>
    </lineage>
</organism>